<name>A0A0A9A656_ARUDO</name>
<dbReference type="AlphaFoldDB" id="A0A0A9A656"/>
<accession>A0A0A9A656</accession>
<sequence>MYRLYSWQHSEELGHQITIFLRFNISLSPASVQIETFSAL</sequence>
<protein>
    <submittedName>
        <fullName evidence="1">Uncharacterized protein</fullName>
    </submittedName>
</protein>
<evidence type="ECO:0000313" key="1">
    <source>
        <dbReference type="EMBL" id="JAD44490.1"/>
    </source>
</evidence>
<reference evidence="1" key="2">
    <citation type="journal article" date="2015" name="Data Brief">
        <title>Shoot transcriptome of the giant reed, Arundo donax.</title>
        <authorList>
            <person name="Barrero R.A."/>
            <person name="Guerrero F.D."/>
            <person name="Moolhuijzen P."/>
            <person name="Goolsby J.A."/>
            <person name="Tidwell J."/>
            <person name="Bellgard S.E."/>
            <person name="Bellgard M.I."/>
        </authorList>
    </citation>
    <scope>NUCLEOTIDE SEQUENCE</scope>
    <source>
        <tissue evidence="1">Shoot tissue taken approximately 20 cm above the soil surface</tissue>
    </source>
</reference>
<dbReference type="EMBL" id="GBRH01253405">
    <property type="protein sequence ID" value="JAD44490.1"/>
    <property type="molecule type" value="Transcribed_RNA"/>
</dbReference>
<organism evidence="1">
    <name type="scientific">Arundo donax</name>
    <name type="common">Giant reed</name>
    <name type="synonym">Donax arundinaceus</name>
    <dbReference type="NCBI Taxonomy" id="35708"/>
    <lineage>
        <taxon>Eukaryota</taxon>
        <taxon>Viridiplantae</taxon>
        <taxon>Streptophyta</taxon>
        <taxon>Embryophyta</taxon>
        <taxon>Tracheophyta</taxon>
        <taxon>Spermatophyta</taxon>
        <taxon>Magnoliopsida</taxon>
        <taxon>Liliopsida</taxon>
        <taxon>Poales</taxon>
        <taxon>Poaceae</taxon>
        <taxon>PACMAD clade</taxon>
        <taxon>Arundinoideae</taxon>
        <taxon>Arundineae</taxon>
        <taxon>Arundo</taxon>
    </lineage>
</organism>
<proteinExistence type="predicted"/>
<reference evidence="1" key="1">
    <citation type="submission" date="2014-09" db="EMBL/GenBank/DDBJ databases">
        <authorList>
            <person name="Magalhaes I.L.F."/>
            <person name="Oliveira U."/>
            <person name="Santos F.R."/>
            <person name="Vidigal T.H.D.A."/>
            <person name="Brescovit A.D."/>
            <person name="Santos A.J."/>
        </authorList>
    </citation>
    <scope>NUCLEOTIDE SEQUENCE</scope>
    <source>
        <tissue evidence="1">Shoot tissue taken approximately 20 cm above the soil surface</tissue>
    </source>
</reference>